<feature type="domain" description="TonB-dependent receptor plug" evidence="16">
    <location>
        <begin position="74"/>
        <end position="174"/>
    </location>
</feature>
<sequence length="921" mass="104597">MTNQYKNIFPFKPKTVCVAVLSGTLLSTSVLAADQPSAEATENTQVQLDDVLVKAKKRAGRRDNEVTGLGKVVKNSDTLDKEQVLNIRDLTRYDPGIAVVEQGRGASSGFSIRGVDRNRVGLHVDGLPQIQSYTVDRTSASSGAINEIEYENIQSVEINKGANSAEQGSGSLGGSVSFRTKEPDDIIKEGQNWGLDTKNSYSSKNRQWVHSVAAAGRLNGWEGLAIFTHRDGAETKVHHDAANYSTEIERQSGNITPGNNSWFILEGDCPDPANCSAARPLASSNLADTIKERVSADEYTGNQRVIHDPMDYQSRSWLLKGGYNFSDRHYVGGVYENSKQRYDIRDMTFEKYWPASYFQENRNIFPTGFTKGVYAQGDSMFSAFAVPEGEFIASGMQYSRLRYFDERHRRSRKGLEYRYQNPDRDGWVDRLHLSFDRQDISLDSHRQRRHCSIYPTVDPTCRASLDKPWSFYESERSVYEEEHNMFQLSADKRFDFSKTQHNVQLGLGFDRFKSILQRKDFFIENAQAIPEFIDGRGTQTNPYIYRIPPTTMYQSQLCRYDGVTVGVIGCDPREIKGHNYYVSLRDHMSLGQYFDWGLGARYDYHKMTTDDTWTAQGTFKNFSWNSGLVFKPTNSLSFSHRISSGFRVPSFQELFGIRIDGFQKGRDDGANYVGKFKPEKALNNEWGVHLRGDWGMLEASYFRNHYKNLIGLSSISIDAPGFARSERGMGYRNIHNVRLDGINIIGKIDWNGVYDKIPEGFYSTIAYNRIKLKKAELAHNYFQNVYSPLLDAIQPSRYVLGLGYDHPSGKWGINSTVTYSKPKNPDELKGIYILGYRTYNESATNKATKSWYTFDLSGYVTLKDKFTLRAGIYNLANRRYSQWESVRQSAIGAVNRQTDVGSYARYAAPGRNVALSLEMKF</sequence>
<dbReference type="PANTHER" id="PTHR30069:SF54">
    <property type="entry name" value="TRANSFERRIN-BINDING PROTEIN A"/>
    <property type="match status" value="1"/>
</dbReference>
<evidence type="ECO:0000256" key="13">
    <source>
        <dbReference type="RuleBase" id="RU003357"/>
    </source>
</evidence>
<dbReference type="CDD" id="cd01347">
    <property type="entry name" value="ligand_gated_channel"/>
    <property type="match status" value="1"/>
</dbReference>
<gene>
    <name evidence="17" type="ORF">NXS09_01725</name>
</gene>
<evidence type="ECO:0000256" key="6">
    <source>
        <dbReference type="ARBA" id="ARBA00022729"/>
    </source>
</evidence>
<evidence type="ECO:0000256" key="4">
    <source>
        <dbReference type="ARBA" id="ARBA00022452"/>
    </source>
</evidence>
<dbReference type="PANTHER" id="PTHR30069">
    <property type="entry name" value="TONB-DEPENDENT OUTER MEMBRANE RECEPTOR"/>
    <property type="match status" value="1"/>
</dbReference>
<evidence type="ECO:0000256" key="12">
    <source>
        <dbReference type="PROSITE-ProRule" id="PRU10144"/>
    </source>
</evidence>
<evidence type="ECO:0000256" key="9">
    <source>
        <dbReference type="ARBA" id="ARBA00023170"/>
    </source>
</evidence>
<dbReference type="InterPro" id="IPR036942">
    <property type="entry name" value="Beta-barrel_TonB_sf"/>
</dbReference>
<comment type="caution">
    <text evidence="17">The sequence shown here is derived from an EMBL/GenBank/DDBJ whole genome shotgun (WGS) entry which is preliminary data.</text>
</comment>
<dbReference type="InterPro" id="IPR010949">
    <property type="entry name" value="TonB_Hb/transfer/lactofer_rcpt"/>
</dbReference>
<dbReference type="Pfam" id="PF07715">
    <property type="entry name" value="Plug"/>
    <property type="match status" value="1"/>
</dbReference>
<feature type="domain" description="TonB-dependent receptor-like beta-barrel" evidence="15">
    <location>
        <begin position="396"/>
        <end position="875"/>
    </location>
</feature>
<dbReference type="NCBIfam" id="TIGR01776">
    <property type="entry name" value="TonB-tbp-lbp"/>
    <property type="match status" value="1"/>
</dbReference>
<keyword evidence="8 11" id="KW-0472">Membrane</keyword>
<keyword evidence="18" id="KW-1185">Reference proteome</keyword>
<reference evidence="17" key="1">
    <citation type="submission" date="2022-08" db="EMBL/GenBank/DDBJ databases">
        <authorList>
            <person name="Volokhov D.V."/>
            <person name="Furtak V.A."/>
            <person name="Zagorodnyaya T.A."/>
        </authorList>
    </citation>
    <scope>NUCLEOTIDE SEQUENCE</scope>
    <source>
        <strain evidence="17">CSL10203-ORH2</strain>
    </source>
</reference>
<proteinExistence type="inferred from homology"/>
<dbReference type="Gene3D" id="2.170.130.10">
    <property type="entry name" value="TonB-dependent receptor, plug domain"/>
    <property type="match status" value="1"/>
</dbReference>
<dbReference type="Pfam" id="PF00593">
    <property type="entry name" value="TonB_dep_Rec_b-barrel"/>
    <property type="match status" value="1"/>
</dbReference>
<keyword evidence="7 13" id="KW-0798">TonB box</keyword>
<evidence type="ECO:0000259" key="15">
    <source>
        <dbReference type="Pfam" id="PF00593"/>
    </source>
</evidence>
<evidence type="ECO:0000256" key="11">
    <source>
        <dbReference type="PROSITE-ProRule" id="PRU01360"/>
    </source>
</evidence>
<feature type="signal peptide" evidence="14">
    <location>
        <begin position="1"/>
        <end position="32"/>
    </location>
</feature>
<dbReference type="NCBIfam" id="TIGR01786">
    <property type="entry name" value="TonB-hemlactrns"/>
    <property type="match status" value="1"/>
</dbReference>
<evidence type="ECO:0000259" key="16">
    <source>
        <dbReference type="Pfam" id="PF07715"/>
    </source>
</evidence>
<evidence type="ECO:0000256" key="5">
    <source>
        <dbReference type="ARBA" id="ARBA00022692"/>
    </source>
</evidence>
<feature type="chain" id="PRO_5045208871" evidence="14">
    <location>
        <begin position="33"/>
        <end position="921"/>
    </location>
</feature>
<evidence type="ECO:0000313" key="17">
    <source>
        <dbReference type="EMBL" id="MCS4533022.1"/>
    </source>
</evidence>
<dbReference type="InterPro" id="IPR039426">
    <property type="entry name" value="TonB-dep_rcpt-like"/>
</dbReference>
<dbReference type="EMBL" id="JANUXW010000001">
    <property type="protein sequence ID" value="MCS4533022.1"/>
    <property type="molecule type" value="Genomic_DNA"/>
</dbReference>
<dbReference type="InterPro" id="IPR000531">
    <property type="entry name" value="Beta-barrel_TonB"/>
</dbReference>
<protein>
    <submittedName>
        <fullName evidence="17">Lactoferrin/transferrin family TonB-dependent receptor</fullName>
    </submittedName>
</protein>
<keyword evidence="9 17" id="KW-0675">Receptor</keyword>
<dbReference type="PROSITE" id="PS52016">
    <property type="entry name" value="TONB_DEPENDENT_REC_3"/>
    <property type="match status" value="1"/>
</dbReference>
<evidence type="ECO:0000313" key="18">
    <source>
        <dbReference type="Proteomes" id="UP001166947"/>
    </source>
</evidence>
<evidence type="ECO:0000256" key="7">
    <source>
        <dbReference type="ARBA" id="ARBA00023077"/>
    </source>
</evidence>
<organism evidence="17 18">
    <name type="scientific">Neisseria montereyensis</name>
    <dbReference type="NCBI Taxonomy" id="2973938"/>
    <lineage>
        <taxon>Bacteria</taxon>
        <taxon>Pseudomonadati</taxon>
        <taxon>Pseudomonadota</taxon>
        <taxon>Betaproteobacteria</taxon>
        <taxon>Neisseriales</taxon>
        <taxon>Neisseriaceae</taxon>
        <taxon>Neisseria</taxon>
    </lineage>
</organism>
<dbReference type="PROSITE" id="PS01156">
    <property type="entry name" value="TONB_DEPENDENT_REC_2"/>
    <property type="match status" value="1"/>
</dbReference>
<dbReference type="InterPro" id="IPR037066">
    <property type="entry name" value="Plug_dom_sf"/>
</dbReference>
<evidence type="ECO:0000256" key="14">
    <source>
        <dbReference type="SAM" id="SignalP"/>
    </source>
</evidence>
<comment type="subcellular location">
    <subcellularLocation>
        <location evidence="1 11">Cell outer membrane</location>
        <topology evidence="1 11">Multi-pass membrane protein</topology>
    </subcellularLocation>
</comment>
<dbReference type="Proteomes" id="UP001166947">
    <property type="component" value="Unassembled WGS sequence"/>
</dbReference>
<evidence type="ECO:0000256" key="2">
    <source>
        <dbReference type="ARBA" id="ARBA00009810"/>
    </source>
</evidence>
<dbReference type="Gene3D" id="2.40.170.20">
    <property type="entry name" value="TonB-dependent receptor, beta-barrel domain"/>
    <property type="match status" value="1"/>
</dbReference>
<dbReference type="SUPFAM" id="SSF56935">
    <property type="entry name" value="Porins"/>
    <property type="match status" value="1"/>
</dbReference>
<comment type="similarity">
    <text evidence="2 11 13">Belongs to the TonB-dependent receptor family.</text>
</comment>
<dbReference type="RefSeq" id="WP_259290835.1">
    <property type="nucleotide sequence ID" value="NZ_JANUXW010000001.1"/>
</dbReference>
<feature type="short sequence motif" description="TonB C-terminal box" evidence="12">
    <location>
        <begin position="904"/>
        <end position="921"/>
    </location>
</feature>
<evidence type="ECO:0000256" key="3">
    <source>
        <dbReference type="ARBA" id="ARBA00022448"/>
    </source>
</evidence>
<dbReference type="InterPro" id="IPR010948">
    <property type="entry name" value="TonB_lacto/transferrin_rcpt"/>
</dbReference>
<keyword evidence="4 11" id="KW-1134">Transmembrane beta strand</keyword>
<keyword evidence="5 11" id="KW-0812">Transmembrane</keyword>
<dbReference type="InterPro" id="IPR010917">
    <property type="entry name" value="TonB_rcpt_CS"/>
</dbReference>
<evidence type="ECO:0000256" key="10">
    <source>
        <dbReference type="ARBA" id="ARBA00023237"/>
    </source>
</evidence>
<keyword evidence="6 14" id="KW-0732">Signal</keyword>
<keyword evidence="3 11" id="KW-0813">Transport</keyword>
<evidence type="ECO:0000256" key="8">
    <source>
        <dbReference type="ARBA" id="ARBA00023136"/>
    </source>
</evidence>
<evidence type="ECO:0000256" key="1">
    <source>
        <dbReference type="ARBA" id="ARBA00004571"/>
    </source>
</evidence>
<keyword evidence="10 11" id="KW-0998">Cell outer membrane</keyword>
<dbReference type="InterPro" id="IPR012910">
    <property type="entry name" value="Plug_dom"/>
</dbReference>
<accession>A0ABT2FA18</accession>
<reference evidence="17" key="2">
    <citation type="journal article" date="2023" name="Curr. Microbiol.">
        <title>Neisseria montereyensis sp. nov., Isolated from Oropharynx of California Sea Lion (Zalophus californianus): Genomic, Phylogenetic, and Phenotypic Study.</title>
        <authorList>
            <person name="Volokhov D.V."/>
            <person name="Zagorodnyaya T.A."/>
            <person name="Furtak V.A."/>
            <person name="Nattanmai G."/>
            <person name="Randall L."/>
            <person name="Jose S."/>
            <person name="Gao Y."/>
            <person name="Gulland F.M."/>
            <person name="Eisenberg T."/>
            <person name="Delmonte P."/>
            <person name="Blom J."/>
            <person name="Mitchell K.K."/>
        </authorList>
    </citation>
    <scope>NUCLEOTIDE SEQUENCE</scope>
    <source>
        <strain evidence="17">CSL10203-ORH2</strain>
    </source>
</reference>
<name>A0ABT2FA18_9NEIS</name>